<evidence type="ECO:0000313" key="1">
    <source>
        <dbReference type="EMBL" id="CAI2182614.1"/>
    </source>
</evidence>
<protein>
    <submittedName>
        <fullName evidence="1">14534_t:CDS:1</fullName>
    </submittedName>
</protein>
<organism evidence="1 2">
    <name type="scientific">Funneliformis geosporum</name>
    <dbReference type="NCBI Taxonomy" id="1117311"/>
    <lineage>
        <taxon>Eukaryota</taxon>
        <taxon>Fungi</taxon>
        <taxon>Fungi incertae sedis</taxon>
        <taxon>Mucoromycota</taxon>
        <taxon>Glomeromycotina</taxon>
        <taxon>Glomeromycetes</taxon>
        <taxon>Glomerales</taxon>
        <taxon>Glomeraceae</taxon>
        <taxon>Funneliformis</taxon>
    </lineage>
</organism>
<dbReference type="Proteomes" id="UP001153678">
    <property type="component" value="Unassembled WGS sequence"/>
</dbReference>
<proteinExistence type="predicted"/>
<sequence>MLLVELLALSTITFLRVMKQIESLITLTKVVSSLFLKASWARVYVRRRIQHFEKFDVKLRPQHFEAFFHTKGQSRGLCNNLTNIVLGRFVKCPGLHVHPKGKSMGFLTVYTFSPRDFERR</sequence>
<gene>
    <name evidence="1" type="ORF">FWILDA_LOCUS10668</name>
</gene>
<reference evidence="1" key="1">
    <citation type="submission" date="2022-08" db="EMBL/GenBank/DDBJ databases">
        <authorList>
            <person name="Kallberg Y."/>
            <person name="Tangrot J."/>
            <person name="Rosling A."/>
        </authorList>
    </citation>
    <scope>NUCLEOTIDE SEQUENCE</scope>
    <source>
        <strain evidence="1">Wild A</strain>
    </source>
</reference>
<dbReference type="EMBL" id="CAMKVN010002787">
    <property type="protein sequence ID" value="CAI2182614.1"/>
    <property type="molecule type" value="Genomic_DNA"/>
</dbReference>
<keyword evidence="2" id="KW-1185">Reference proteome</keyword>
<name>A0A9W4WS39_9GLOM</name>
<dbReference type="AlphaFoldDB" id="A0A9W4WS39"/>
<comment type="caution">
    <text evidence="1">The sequence shown here is derived from an EMBL/GenBank/DDBJ whole genome shotgun (WGS) entry which is preliminary data.</text>
</comment>
<evidence type="ECO:0000313" key="2">
    <source>
        <dbReference type="Proteomes" id="UP001153678"/>
    </source>
</evidence>
<accession>A0A9W4WS39</accession>